<comment type="function">
    <text evidence="2">Catalyzes the dismutation of two molecules of 6,7-dimethyl-8-ribityllumazine, resulting in the formation of riboflavin and 5-amino-6-(D-ribitylamino)uracil.</text>
</comment>
<feature type="repeat" description="Lumazine-binding" evidence="9">
    <location>
        <begin position="1"/>
        <end position="122"/>
    </location>
</feature>
<keyword evidence="8" id="KW-0677">Repeat</keyword>
<dbReference type="PANTHER" id="PTHR21098:SF12">
    <property type="entry name" value="RIBOFLAVIN SYNTHASE"/>
    <property type="match status" value="1"/>
</dbReference>
<evidence type="ECO:0000256" key="7">
    <source>
        <dbReference type="ARBA" id="ARBA00022679"/>
    </source>
</evidence>
<feature type="repeat" description="Lumazine-binding" evidence="9">
    <location>
        <begin position="123"/>
        <end position="220"/>
    </location>
</feature>
<evidence type="ECO:0000256" key="6">
    <source>
        <dbReference type="ARBA" id="ARBA00022619"/>
    </source>
</evidence>
<evidence type="ECO:0000256" key="9">
    <source>
        <dbReference type="PROSITE-ProRule" id="PRU00524"/>
    </source>
</evidence>
<dbReference type="RefSeq" id="WP_419191229.1">
    <property type="nucleotide sequence ID" value="NZ_CP036434.1"/>
</dbReference>
<comment type="pathway">
    <text evidence="3">Cofactor biosynthesis; riboflavin biosynthesis; riboflavin from 2-hydroxy-3-oxobutyl phosphate and 5-amino-6-(D-ribitylamino)uracil: step 2/2.</text>
</comment>
<comment type="catalytic activity">
    <reaction evidence="1">
        <text>2 6,7-dimethyl-8-(1-D-ribityl)lumazine + H(+) = 5-amino-6-(D-ribitylamino)uracil + riboflavin</text>
        <dbReference type="Rhea" id="RHEA:20772"/>
        <dbReference type="ChEBI" id="CHEBI:15378"/>
        <dbReference type="ChEBI" id="CHEBI:15934"/>
        <dbReference type="ChEBI" id="CHEBI:57986"/>
        <dbReference type="ChEBI" id="CHEBI:58201"/>
        <dbReference type="EC" id="2.5.1.9"/>
    </reaction>
</comment>
<dbReference type="SUPFAM" id="SSF63380">
    <property type="entry name" value="Riboflavin synthase domain-like"/>
    <property type="match status" value="2"/>
</dbReference>
<evidence type="ECO:0000313" key="12">
    <source>
        <dbReference type="Proteomes" id="UP000320390"/>
    </source>
</evidence>
<dbReference type="InterPro" id="IPR026017">
    <property type="entry name" value="Lumazine-bd_dom"/>
</dbReference>
<dbReference type="PROSITE" id="PS51177">
    <property type="entry name" value="LUMAZINE_BIND"/>
    <property type="match status" value="2"/>
</dbReference>
<dbReference type="Pfam" id="PF00677">
    <property type="entry name" value="Lum_binding"/>
    <property type="match status" value="2"/>
</dbReference>
<dbReference type="InterPro" id="IPR023366">
    <property type="entry name" value="ATP_synth_asu-like_sf"/>
</dbReference>
<evidence type="ECO:0000313" key="11">
    <source>
        <dbReference type="EMBL" id="QDV06642.1"/>
    </source>
</evidence>
<organism evidence="11 12">
    <name type="scientific">Saltatorellus ferox</name>
    <dbReference type="NCBI Taxonomy" id="2528018"/>
    <lineage>
        <taxon>Bacteria</taxon>
        <taxon>Pseudomonadati</taxon>
        <taxon>Planctomycetota</taxon>
        <taxon>Planctomycetia</taxon>
        <taxon>Planctomycetia incertae sedis</taxon>
        <taxon>Saltatorellus</taxon>
    </lineage>
</organism>
<keyword evidence="6" id="KW-0686">Riboflavin biosynthesis</keyword>
<evidence type="ECO:0000256" key="5">
    <source>
        <dbReference type="ARBA" id="ARBA00013950"/>
    </source>
</evidence>
<dbReference type="EMBL" id="CP036434">
    <property type="protein sequence ID" value="QDV06642.1"/>
    <property type="molecule type" value="Genomic_DNA"/>
</dbReference>
<dbReference type="CDD" id="cd00402">
    <property type="entry name" value="Riboflavin_synthase_like"/>
    <property type="match status" value="1"/>
</dbReference>
<dbReference type="InterPro" id="IPR001783">
    <property type="entry name" value="Lumazine-bd"/>
</dbReference>
<dbReference type="Proteomes" id="UP000320390">
    <property type="component" value="Chromosome"/>
</dbReference>
<dbReference type="EC" id="2.5.1.9" evidence="4"/>
<dbReference type="GO" id="GO:0004746">
    <property type="term" value="F:riboflavin synthase activity"/>
    <property type="evidence" value="ECO:0007669"/>
    <property type="project" value="UniProtKB-EC"/>
</dbReference>
<dbReference type="GO" id="GO:0009231">
    <property type="term" value="P:riboflavin biosynthetic process"/>
    <property type="evidence" value="ECO:0007669"/>
    <property type="project" value="UniProtKB-KW"/>
</dbReference>
<gene>
    <name evidence="11" type="primary">ribE</name>
    <name evidence="11" type="ORF">Poly30_21570</name>
</gene>
<evidence type="ECO:0000256" key="4">
    <source>
        <dbReference type="ARBA" id="ARBA00012827"/>
    </source>
</evidence>
<evidence type="ECO:0000256" key="8">
    <source>
        <dbReference type="ARBA" id="ARBA00022737"/>
    </source>
</evidence>
<keyword evidence="12" id="KW-1185">Reference proteome</keyword>
<dbReference type="InterPro" id="IPR017938">
    <property type="entry name" value="Riboflavin_synthase-like_b-brl"/>
</dbReference>
<dbReference type="NCBIfam" id="NF006767">
    <property type="entry name" value="PRK09289.1"/>
    <property type="match status" value="1"/>
</dbReference>
<keyword evidence="7 11" id="KW-0808">Transferase</keyword>
<dbReference type="PANTHER" id="PTHR21098">
    <property type="entry name" value="RIBOFLAVIN SYNTHASE ALPHA CHAIN"/>
    <property type="match status" value="1"/>
</dbReference>
<feature type="domain" description="Lumazine-binding" evidence="10">
    <location>
        <begin position="1"/>
        <end position="122"/>
    </location>
</feature>
<dbReference type="AlphaFoldDB" id="A0A518ERC5"/>
<feature type="domain" description="Lumazine-binding" evidence="10">
    <location>
        <begin position="123"/>
        <end position="220"/>
    </location>
</feature>
<proteinExistence type="predicted"/>
<evidence type="ECO:0000256" key="3">
    <source>
        <dbReference type="ARBA" id="ARBA00004887"/>
    </source>
</evidence>
<sequence>MFTGLVEAAVPVRAFVKRGTGARLILPAPREEDLALAPEAGSWGGATSDEPWEAGIGDSIAIAGACLTVAELLDPPDGAKKPDMAFDLTQETLDRTWLAALEPGRIVNLERALKLGARLGGHMVSGHVDVCGHAVGREDVGDGGAVFTFEVPEGFERFLIDKGSITIDGISLTVVSPQGRQFQVAVIPHTLQRTHLGHLAAGDPVHLEADLVAKWVERLVVR</sequence>
<accession>A0A518ERC5</accession>
<dbReference type="Gene3D" id="2.40.30.20">
    <property type="match status" value="2"/>
</dbReference>
<protein>
    <recommendedName>
        <fullName evidence="5">Riboflavin synthase</fullName>
        <ecNumber evidence="4">2.5.1.9</ecNumber>
    </recommendedName>
</protein>
<reference evidence="11 12" key="1">
    <citation type="submission" date="2019-02" db="EMBL/GenBank/DDBJ databases">
        <title>Deep-cultivation of Planctomycetes and their phenomic and genomic characterization uncovers novel biology.</title>
        <authorList>
            <person name="Wiegand S."/>
            <person name="Jogler M."/>
            <person name="Boedeker C."/>
            <person name="Pinto D."/>
            <person name="Vollmers J."/>
            <person name="Rivas-Marin E."/>
            <person name="Kohn T."/>
            <person name="Peeters S.H."/>
            <person name="Heuer A."/>
            <person name="Rast P."/>
            <person name="Oberbeckmann S."/>
            <person name="Bunk B."/>
            <person name="Jeske O."/>
            <person name="Meyerdierks A."/>
            <person name="Storesund J.E."/>
            <person name="Kallscheuer N."/>
            <person name="Luecker S."/>
            <person name="Lage O.M."/>
            <person name="Pohl T."/>
            <person name="Merkel B.J."/>
            <person name="Hornburger P."/>
            <person name="Mueller R.-W."/>
            <person name="Bruemmer F."/>
            <person name="Labrenz M."/>
            <person name="Spormann A.M."/>
            <person name="Op den Camp H."/>
            <person name="Overmann J."/>
            <person name="Amann R."/>
            <person name="Jetten M.S.M."/>
            <person name="Mascher T."/>
            <person name="Medema M.H."/>
            <person name="Devos D.P."/>
            <person name="Kaster A.-K."/>
            <person name="Ovreas L."/>
            <person name="Rohde M."/>
            <person name="Galperin M.Y."/>
            <person name="Jogler C."/>
        </authorList>
    </citation>
    <scope>NUCLEOTIDE SEQUENCE [LARGE SCALE GENOMIC DNA]</scope>
    <source>
        <strain evidence="11 12">Poly30</strain>
    </source>
</reference>
<evidence type="ECO:0000256" key="1">
    <source>
        <dbReference type="ARBA" id="ARBA00000968"/>
    </source>
</evidence>
<evidence type="ECO:0000256" key="2">
    <source>
        <dbReference type="ARBA" id="ARBA00002803"/>
    </source>
</evidence>
<evidence type="ECO:0000259" key="10">
    <source>
        <dbReference type="PROSITE" id="PS51177"/>
    </source>
</evidence>
<name>A0A518ERC5_9BACT</name>